<reference evidence="2" key="1">
    <citation type="submission" date="2020-02" db="EMBL/GenBank/DDBJ databases">
        <authorList>
            <person name="Meier V. D."/>
        </authorList>
    </citation>
    <scope>NUCLEOTIDE SEQUENCE</scope>
    <source>
        <strain evidence="2">AVDCRST_MAG65</strain>
    </source>
</reference>
<organism evidence="2">
    <name type="scientific">uncultured Solirubrobacteraceae bacterium</name>
    <dbReference type="NCBI Taxonomy" id="1162706"/>
    <lineage>
        <taxon>Bacteria</taxon>
        <taxon>Bacillati</taxon>
        <taxon>Actinomycetota</taxon>
        <taxon>Thermoleophilia</taxon>
        <taxon>Solirubrobacterales</taxon>
        <taxon>Solirubrobacteraceae</taxon>
        <taxon>environmental samples</taxon>
    </lineage>
</organism>
<feature type="region of interest" description="Disordered" evidence="1">
    <location>
        <begin position="1"/>
        <end position="27"/>
    </location>
</feature>
<evidence type="ECO:0000256" key="1">
    <source>
        <dbReference type="SAM" id="MobiDB-lite"/>
    </source>
</evidence>
<protein>
    <submittedName>
        <fullName evidence="2">Uncharacterized protein</fullName>
    </submittedName>
</protein>
<accession>A0A6J4S3C0</accession>
<gene>
    <name evidence="2" type="ORF">AVDCRST_MAG65-1834</name>
</gene>
<name>A0A6J4S3C0_9ACTN</name>
<evidence type="ECO:0000313" key="2">
    <source>
        <dbReference type="EMBL" id="CAA9487745.1"/>
    </source>
</evidence>
<sequence length="27" mass="2646">VLSGAAPPTPVNAVPQTSATAAEKRPD</sequence>
<dbReference type="EMBL" id="CADCVL010000336">
    <property type="protein sequence ID" value="CAA9487745.1"/>
    <property type="molecule type" value="Genomic_DNA"/>
</dbReference>
<proteinExistence type="predicted"/>
<feature type="non-terminal residue" evidence="2">
    <location>
        <position position="1"/>
    </location>
</feature>
<dbReference type="AlphaFoldDB" id="A0A6J4S3C0"/>